<gene>
    <name evidence="1" type="ORF">BT96DRAFT_943527</name>
</gene>
<evidence type="ECO:0000313" key="1">
    <source>
        <dbReference type="EMBL" id="KAE9393956.1"/>
    </source>
</evidence>
<keyword evidence="2" id="KW-1185">Reference proteome</keyword>
<evidence type="ECO:0000313" key="2">
    <source>
        <dbReference type="Proteomes" id="UP000799118"/>
    </source>
</evidence>
<accession>A0A6A4H837</accession>
<dbReference type="AlphaFoldDB" id="A0A6A4H837"/>
<dbReference type="EMBL" id="ML769560">
    <property type="protein sequence ID" value="KAE9393956.1"/>
    <property type="molecule type" value="Genomic_DNA"/>
</dbReference>
<sequence length="117" mass="13356">MHHLWVSKLWKQQMGQQKNKRQTPRCKKHVDWTPSGVQLWAVEKFVDHCEISGGQTEYLVKMGAREKPQGSGCLGTVSNLPSQIVSTQSTTFDNNNSFTNFQSMHCAEYPLRFIATL</sequence>
<dbReference type="Proteomes" id="UP000799118">
    <property type="component" value="Unassembled WGS sequence"/>
</dbReference>
<reference evidence="1" key="1">
    <citation type="journal article" date="2019" name="Environ. Microbiol.">
        <title>Fungal ecological strategies reflected in gene transcription - a case study of two litter decomposers.</title>
        <authorList>
            <person name="Barbi F."/>
            <person name="Kohler A."/>
            <person name="Barry K."/>
            <person name="Baskaran P."/>
            <person name="Daum C."/>
            <person name="Fauchery L."/>
            <person name="Ihrmark K."/>
            <person name="Kuo A."/>
            <person name="LaButti K."/>
            <person name="Lipzen A."/>
            <person name="Morin E."/>
            <person name="Grigoriev I.V."/>
            <person name="Henrissat B."/>
            <person name="Lindahl B."/>
            <person name="Martin F."/>
        </authorList>
    </citation>
    <scope>NUCLEOTIDE SEQUENCE</scope>
    <source>
        <strain evidence="1">JB14</strain>
    </source>
</reference>
<name>A0A6A4H837_9AGAR</name>
<proteinExistence type="predicted"/>
<organism evidence="1 2">
    <name type="scientific">Gymnopus androsaceus JB14</name>
    <dbReference type="NCBI Taxonomy" id="1447944"/>
    <lineage>
        <taxon>Eukaryota</taxon>
        <taxon>Fungi</taxon>
        <taxon>Dikarya</taxon>
        <taxon>Basidiomycota</taxon>
        <taxon>Agaricomycotina</taxon>
        <taxon>Agaricomycetes</taxon>
        <taxon>Agaricomycetidae</taxon>
        <taxon>Agaricales</taxon>
        <taxon>Marasmiineae</taxon>
        <taxon>Omphalotaceae</taxon>
        <taxon>Gymnopus</taxon>
    </lineage>
</organism>
<protein>
    <submittedName>
        <fullName evidence="1">Uncharacterized protein</fullName>
    </submittedName>
</protein>